<dbReference type="RefSeq" id="WP_090396607.1">
    <property type="nucleotide sequence ID" value="NZ_FNEN01000003.1"/>
</dbReference>
<organism evidence="4 5">
    <name type="scientific">Natribacillus halophilus</name>
    <dbReference type="NCBI Taxonomy" id="549003"/>
    <lineage>
        <taxon>Bacteria</taxon>
        <taxon>Bacillati</taxon>
        <taxon>Bacillota</taxon>
        <taxon>Bacilli</taxon>
        <taxon>Bacillales</taxon>
        <taxon>Bacillaceae</taxon>
        <taxon>Natribacillus</taxon>
    </lineage>
</organism>
<gene>
    <name evidence="4" type="ORF">SAMN04488123_103116</name>
</gene>
<dbReference type="AlphaFoldDB" id="A0A1G8LK83"/>
<keyword evidence="5" id="KW-1185">Reference proteome</keyword>
<dbReference type="OrthoDB" id="9805307at2"/>
<dbReference type="PANTHER" id="PTHR11820">
    <property type="entry name" value="ACYLPYRUVASE"/>
    <property type="match status" value="1"/>
</dbReference>
<evidence type="ECO:0000259" key="3">
    <source>
        <dbReference type="Pfam" id="PF01557"/>
    </source>
</evidence>
<dbReference type="GO" id="GO:0018773">
    <property type="term" value="F:acetylpyruvate hydrolase activity"/>
    <property type="evidence" value="ECO:0007669"/>
    <property type="project" value="TreeGrafter"/>
</dbReference>
<name>A0A1G8LK83_9BACI</name>
<sequence>MLRLLSMKHNDKEQLGVESEDGERILVLADAFRQLQPGTECPVDMSTAIQRGESFLNSAAEVMEQALAKGEDEAFWVKIDEVERRAPITKPPKNIMCVGKNYAAHALELDHDADLPEHPLIFTKPHTSIVGHEQPVSIHPEVTDQVDYEGEVAVVIGREGTKIKREEAWNHVFGVTLLNDVTARDLQARHKQFFLGKGLDGFSPLGPVIVTDVDERTLAKQHLTVTVNGETRQSAPLTDMIFDIPDLIHIISRGMTLEPGDIIATGTPAGVGKGMEPPQYLRAGDEVSVHLPLVGTLRNKMTE</sequence>
<accession>A0A1G8LK83</accession>
<comment type="similarity">
    <text evidence="1">Belongs to the FAH family.</text>
</comment>
<dbReference type="Proteomes" id="UP000198853">
    <property type="component" value="Unassembled WGS sequence"/>
</dbReference>
<dbReference type="GO" id="GO:0019752">
    <property type="term" value="P:carboxylic acid metabolic process"/>
    <property type="evidence" value="ECO:0007669"/>
    <property type="project" value="UniProtKB-ARBA"/>
</dbReference>
<dbReference type="PANTHER" id="PTHR11820:SF7">
    <property type="entry name" value="ACYLPYRUVASE FAHD1, MITOCHONDRIAL"/>
    <property type="match status" value="1"/>
</dbReference>
<evidence type="ECO:0000313" key="4">
    <source>
        <dbReference type="EMBL" id="SDI55640.1"/>
    </source>
</evidence>
<dbReference type="InterPro" id="IPR011234">
    <property type="entry name" value="Fumarylacetoacetase-like_C"/>
</dbReference>
<dbReference type="GO" id="GO:0046872">
    <property type="term" value="F:metal ion binding"/>
    <property type="evidence" value="ECO:0007669"/>
    <property type="project" value="UniProtKB-KW"/>
</dbReference>
<evidence type="ECO:0000256" key="1">
    <source>
        <dbReference type="ARBA" id="ARBA00010211"/>
    </source>
</evidence>
<proteinExistence type="inferred from homology"/>
<evidence type="ECO:0000256" key="2">
    <source>
        <dbReference type="ARBA" id="ARBA00022723"/>
    </source>
</evidence>
<dbReference type="InterPro" id="IPR036663">
    <property type="entry name" value="Fumarylacetoacetase_C_sf"/>
</dbReference>
<protein>
    <submittedName>
        <fullName evidence="4">2-keto-4-pentenoate hydratase/2-oxohepta-3-ene-1,7-dioic acid hydratase (Catechol pathway)</fullName>
    </submittedName>
</protein>
<feature type="domain" description="Fumarylacetoacetase-like C-terminal" evidence="3">
    <location>
        <begin position="95"/>
        <end position="301"/>
    </location>
</feature>
<evidence type="ECO:0000313" key="5">
    <source>
        <dbReference type="Proteomes" id="UP000198853"/>
    </source>
</evidence>
<dbReference type="Gene3D" id="3.90.850.10">
    <property type="entry name" value="Fumarylacetoacetase-like, C-terminal domain"/>
    <property type="match status" value="1"/>
</dbReference>
<dbReference type="Pfam" id="PF01557">
    <property type="entry name" value="FAA_hydrolase"/>
    <property type="match status" value="1"/>
</dbReference>
<keyword evidence="2" id="KW-0479">Metal-binding</keyword>
<dbReference type="EMBL" id="FNEN01000003">
    <property type="protein sequence ID" value="SDI55640.1"/>
    <property type="molecule type" value="Genomic_DNA"/>
</dbReference>
<dbReference type="FunFam" id="3.90.850.10:FF:000002">
    <property type="entry name" value="2-hydroxyhepta-2,4-diene-1,7-dioate isomerase"/>
    <property type="match status" value="1"/>
</dbReference>
<dbReference type="GO" id="GO:0016853">
    <property type="term" value="F:isomerase activity"/>
    <property type="evidence" value="ECO:0007669"/>
    <property type="project" value="UniProtKB-ARBA"/>
</dbReference>
<dbReference type="SUPFAM" id="SSF56529">
    <property type="entry name" value="FAH"/>
    <property type="match status" value="1"/>
</dbReference>
<reference evidence="4 5" key="1">
    <citation type="submission" date="2016-10" db="EMBL/GenBank/DDBJ databases">
        <authorList>
            <person name="de Groot N.N."/>
        </authorList>
    </citation>
    <scope>NUCLEOTIDE SEQUENCE [LARGE SCALE GENOMIC DNA]</scope>
    <source>
        <strain evidence="4 5">DSM 21771</strain>
    </source>
</reference>